<organism evidence="10 11">
    <name type="scientific">Methylosinus sporium</name>
    <dbReference type="NCBI Taxonomy" id="428"/>
    <lineage>
        <taxon>Bacteria</taxon>
        <taxon>Pseudomonadati</taxon>
        <taxon>Pseudomonadota</taxon>
        <taxon>Alphaproteobacteria</taxon>
        <taxon>Hyphomicrobiales</taxon>
        <taxon>Methylocystaceae</taxon>
        <taxon>Methylosinus</taxon>
    </lineage>
</organism>
<dbReference type="EMBL" id="PUIV01000007">
    <property type="protein sequence ID" value="PWB94506.1"/>
    <property type="molecule type" value="Genomic_DNA"/>
</dbReference>
<keyword evidence="6 7" id="KW-0269">Exonuclease</keyword>
<dbReference type="Proteomes" id="UP000245137">
    <property type="component" value="Unassembled WGS sequence"/>
</dbReference>
<dbReference type="InterPro" id="IPR050535">
    <property type="entry name" value="DNA_Repair-Maintenance_Comp"/>
</dbReference>
<protein>
    <recommendedName>
        <fullName evidence="3 7">Nuclease SbcCD subunit D</fullName>
    </recommendedName>
</protein>
<name>A0A2U1SSA6_METSR</name>
<dbReference type="AlphaFoldDB" id="A0A2U1SSA6"/>
<keyword evidence="11" id="KW-1185">Reference proteome</keyword>
<feature type="domain" description="Calcineurin-like phosphoesterase" evidence="8">
    <location>
        <begin position="3"/>
        <end position="234"/>
    </location>
</feature>
<comment type="caution">
    <text evidence="10">The sequence shown here is derived from an EMBL/GenBank/DDBJ whole genome shotgun (WGS) entry which is preliminary data.</text>
</comment>
<evidence type="ECO:0000259" key="9">
    <source>
        <dbReference type="Pfam" id="PF12320"/>
    </source>
</evidence>
<dbReference type="PANTHER" id="PTHR30337:SF0">
    <property type="entry name" value="NUCLEASE SBCCD SUBUNIT D"/>
    <property type="match status" value="1"/>
</dbReference>
<dbReference type="InterPro" id="IPR004593">
    <property type="entry name" value="SbcD"/>
</dbReference>
<keyword evidence="5 7" id="KW-0378">Hydrolase</keyword>
<dbReference type="Pfam" id="PF12320">
    <property type="entry name" value="SbcD_C"/>
    <property type="match status" value="1"/>
</dbReference>
<dbReference type="Pfam" id="PF00149">
    <property type="entry name" value="Metallophos"/>
    <property type="match status" value="1"/>
</dbReference>
<dbReference type="CDD" id="cd00840">
    <property type="entry name" value="MPP_Mre11_N"/>
    <property type="match status" value="1"/>
</dbReference>
<keyword evidence="4 7" id="KW-0540">Nuclease</keyword>
<reference evidence="10 11" key="1">
    <citation type="journal article" date="2018" name="Appl. Microbiol. Biotechnol.">
        <title>Co-cultivation of the strictly anaerobic methanogen Methanosarcina barkeri with aerobic methanotrophs in an oxygen-limited membrane bioreactor.</title>
        <authorList>
            <person name="In 't Zandt M.H."/>
            <person name="van den Bosch T.J.M."/>
            <person name="Rijkers R."/>
            <person name="van Kessel M.A.H.J."/>
            <person name="Jetten M.S.M."/>
            <person name="Welte C.U."/>
        </authorList>
    </citation>
    <scope>NUCLEOTIDE SEQUENCE [LARGE SCALE GENOMIC DNA]</scope>
    <source>
        <strain evidence="10 11">DSM 17706</strain>
    </source>
</reference>
<feature type="domain" description="Nuclease SbcCD subunit D C-terminal" evidence="9">
    <location>
        <begin position="298"/>
        <end position="386"/>
    </location>
</feature>
<dbReference type="GO" id="GO:0004519">
    <property type="term" value="F:endonuclease activity"/>
    <property type="evidence" value="ECO:0007669"/>
    <property type="project" value="UniProtKB-KW"/>
</dbReference>
<dbReference type="InterPro" id="IPR026843">
    <property type="entry name" value="SbcD_C"/>
</dbReference>
<evidence type="ECO:0000259" key="8">
    <source>
        <dbReference type="Pfam" id="PF00149"/>
    </source>
</evidence>
<accession>A0A2U1SSA6</accession>
<dbReference type="GO" id="GO:0006310">
    <property type="term" value="P:DNA recombination"/>
    <property type="evidence" value="ECO:0007669"/>
    <property type="project" value="UniProtKB-KW"/>
</dbReference>
<keyword evidence="7" id="KW-0255">Endonuclease</keyword>
<evidence type="ECO:0000256" key="4">
    <source>
        <dbReference type="ARBA" id="ARBA00022722"/>
    </source>
</evidence>
<dbReference type="InterPro" id="IPR004843">
    <property type="entry name" value="Calcineurin-like_PHP"/>
</dbReference>
<dbReference type="GO" id="GO:0006260">
    <property type="term" value="P:DNA replication"/>
    <property type="evidence" value="ECO:0007669"/>
    <property type="project" value="UniProtKB-KW"/>
</dbReference>
<evidence type="ECO:0000256" key="7">
    <source>
        <dbReference type="RuleBase" id="RU363069"/>
    </source>
</evidence>
<dbReference type="NCBIfam" id="TIGR00619">
    <property type="entry name" value="sbcd"/>
    <property type="match status" value="1"/>
</dbReference>
<dbReference type="Gene3D" id="3.60.21.10">
    <property type="match status" value="1"/>
</dbReference>
<keyword evidence="7" id="KW-0235">DNA replication</keyword>
<dbReference type="InterPro" id="IPR041796">
    <property type="entry name" value="Mre11_N"/>
</dbReference>
<dbReference type="SUPFAM" id="SSF56300">
    <property type="entry name" value="Metallo-dependent phosphatases"/>
    <property type="match status" value="1"/>
</dbReference>
<evidence type="ECO:0000256" key="1">
    <source>
        <dbReference type="ARBA" id="ARBA00010555"/>
    </source>
</evidence>
<keyword evidence="7" id="KW-0233">DNA recombination</keyword>
<comment type="subunit">
    <text evidence="2 7">Heterodimer of SbcC and SbcD.</text>
</comment>
<dbReference type="PANTHER" id="PTHR30337">
    <property type="entry name" value="COMPONENT OF ATP-DEPENDENT DSDNA EXONUCLEASE"/>
    <property type="match status" value="1"/>
</dbReference>
<gene>
    <name evidence="7" type="primary">sbcD</name>
    <name evidence="10" type="ORF">C5689_07155</name>
</gene>
<dbReference type="GO" id="GO:0008408">
    <property type="term" value="F:3'-5' exonuclease activity"/>
    <property type="evidence" value="ECO:0007669"/>
    <property type="project" value="InterPro"/>
</dbReference>
<sequence>MLTLLHTADWHLGAQLQGWPREAEHRKVLRALVAIAAERRVDAVIVAGDIFDSLNPSAEAQKLLYDTLKELRAALPAATIVLLAGNHDPAGRIEAPRALFDLVNVAGVGAIARKDGEIDADVHLVPLRGAGGAIEAHLLAVPYPRAADLPVLEGESEGSPVVRSVCALYGELIAAARARIGASPLVVTGHLHVAGGLESEGAERRILVGGEHAVPPDVFPPDVAYVALGHLHRPQAIGRESIRYSGSLFPLSKTEIDYRHGVSIVTIREAATMVEHVPLPRPTACLRIPPRGGMRRQDVESAFAALALDPATPADEKPFVHLTIAAEGPIVGLDAEIDAIAEKFPIRLASLTVERPQRAETEAPAPAALRLSERQPVELFCEAFALTHRAEPTAEHLTLFHSAAMEE</sequence>
<evidence type="ECO:0000256" key="2">
    <source>
        <dbReference type="ARBA" id="ARBA00011322"/>
    </source>
</evidence>
<comment type="similarity">
    <text evidence="1 7">Belongs to the SbcD family.</text>
</comment>
<comment type="function">
    <text evidence="7">SbcCD cleaves DNA hairpin structures. These structures can inhibit DNA replication and are intermediates in certain DNA recombination reactions. The complex acts as a 3'-&gt;5' double strand exonuclease that can open hairpins. It also has a 5' single-strand endonuclease activity.</text>
</comment>
<proteinExistence type="inferred from homology"/>
<evidence type="ECO:0000256" key="6">
    <source>
        <dbReference type="ARBA" id="ARBA00022839"/>
    </source>
</evidence>
<dbReference type="RefSeq" id="WP_108916592.1">
    <property type="nucleotide sequence ID" value="NZ_BGJY01000003.1"/>
</dbReference>
<dbReference type="OrthoDB" id="9773856at2"/>
<dbReference type="InterPro" id="IPR029052">
    <property type="entry name" value="Metallo-depent_PP-like"/>
</dbReference>
<evidence type="ECO:0000313" key="10">
    <source>
        <dbReference type="EMBL" id="PWB94506.1"/>
    </source>
</evidence>
<evidence type="ECO:0000256" key="3">
    <source>
        <dbReference type="ARBA" id="ARBA00013365"/>
    </source>
</evidence>
<evidence type="ECO:0000313" key="11">
    <source>
        <dbReference type="Proteomes" id="UP000245137"/>
    </source>
</evidence>
<evidence type="ECO:0000256" key="5">
    <source>
        <dbReference type="ARBA" id="ARBA00022801"/>
    </source>
</evidence>